<dbReference type="AlphaFoldDB" id="A0A0L0P0M9"/>
<organism evidence="1 2">
    <name type="scientific">Candidozyma auris</name>
    <name type="common">Yeast</name>
    <name type="synonym">Candida auris</name>
    <dbReference type="NCBI Taxonomy" id="498019"/>
    <lineage>
        <taxon>Eukaryota</taxon>
        <taxon>Fungi</taxon>
        <taxon>Dikarya</taxon>
        <taxon>Ascomycota</taxon>
        <taxon>Saccharomycotina</taxon>
        <taxon>Pichiomycetes</taxon>
        <taxon>Metschnikowiaceae</taxon>
        <taxon>Candidozyma</taxon>
    </lineage>
</organism>
<dbReference type="EMBL" id="LGST01000021">
    <property type="protein sequence ID" value="KND99818.1"/>
    <property type="molecule type" value="Genomic_DNA"/>
</dbReference>
<gene>
    <name evidence="1" type="ORF">QG37_03241</name>
</gene>
<dbReference type="Proteomes" id="UP000037122">
    <property type="component" value="Unassembled WGS sequence"/>
</dbReference>
<proteinExistence type="predicted"/>
<evidence type="ECO:0000313" key="1">
    <source>
        <dbReference type="EMBL" id="KND99818.1"/>
    </source>
</evidence>
<protein>
    <submittedName>
        <fullName evidence="1">Uncharacterized protein</fullName>
    </submittedName>
</protein>
<comment type="caution">
    <text evidence="1">The sequence shown here is derived from an EMBL/GenBank/DDBJ whole genome shotgun (WGS) entry which is preliminary data.</text>
</comment>
<evidence type="ECO:0000313" key="2">
    <source>
        <dbReference type="Proteomes" id="UP000037122"/>
    </source>
</evidence>
<name>A0A0L0P0M9_CANAR</name>
<dbReference type="VEuPathDB" id="FungiDB:QG37_03241"/>
<reference evidence="2" key="1">
    <citation type="journal article" date="2015" name="BMC Genomics">
        <title>Draft genome of a commonly misdiagnosed multidrug resistant pathogen Candida auris.</title>
        <authorList>
            <person name="Chatterjee S."/>
            <person name="Alampalli S.V."/>
            <person name="Nageshan R.K."/>
            <person name="Chettiar S.T."/>
            <person name="Joshi S."/>
            <person name="Tatu U.S."/>
        </authorList>
    </citation>
    <scope>NUCLEOTIDE SEQUENCE [LARGE SCALE GENOMIC DNA]</scope>
    <source>
        <strain evidence="2">6684</strain>
    </source>
</reference>
<accession>A0A0L0P0M9</accession>
<sequence>MLSAEAVAGGSIRDARIQKQTRCLSRKGPCWAVSIVAVEVVVVVEAEISIMGYMRRAGRPVAAGLEEVKAWWKKECFDELFRGKRVEMIFG</sequence>